<dbReference type="AlphaFoldDB" id="A0A812NDT2"/>
<accession>A0A812NDT2</accession>
<name>A0A812NDT2_9DINO</name>
<feature type="chain" id="PRO_5033057947" description="MD-2-related lipid-recognition domain-containing protein" evidence="1">
    <location>
        <begin position="19"/>
        <end position="296"/>
    </location>
</feature>
<sequence>MASIRVLRVLGLASVATAASEFGGRLECHIRPRSMVTNCGGAHDHLSDVSINLVPDPISRTTPFTLTLSGTLDEDLTGGELDVSLEVRALRVIDKAVNAKTSYSLSPGVAKGPMKIVIGPVTLPQDPGEALLKGQVSVKNTKGEPVACIAVDIEVPLAETPLTQQEEMPPVMEQNTFCNKPTDHLKNASETQTGEVTQLSGTLDEDLDSIVAHVNLDVKALFVKLPLKLSVPVSFSPALPKGDWKLSFHELSAKQREVLGSPVKVEGQIVVDDSKNEEVLCVEVASSQVRDAEVIV</sequence>
<reference evidence="3" key="1">
    <citation type="submission" date="2021-02" db="EMBL/GenBank/DDBJ databases">
        <authorList>
            <person name="Dougan E. K."/>
            <person name="Rhodes N."/>
            <person name="Thang M."/>
            <person name="Chan C."/>
        </authorList>
    </citation>
    <scope>NUCLEOTIDE SEQUENCE</scope>
</reference>
<dbReference type="Proteomes" id="UP000604046">
    <property type="component" value="Unassembled WGS sequence"/>
</dbReference>
<evidence type="ECO:0000313" key="4">
    <source>
        <dbReference type="Proteomes" id="UP000604046"/>
    </source>
</evidence>
<evidence type="ECO:0000313" key="3">
    <source>
        <dbReference type="EMBL" id="CAE7287434.1"/>
    </source>
</evidence>
<evidence type="ECO:0000259" key="2">
    <source>
        <dbReference type="SMART" id="SM00737"/>
    </source>
</evidence>
<dbReference type="SMART" id="SM00737">
    <property type="entry name" value="ML"/>
    <property type="match status" value="1"/>
</dbReference>
<dbReference type="EMBL" id="CAJNDS010001890">
    <property type="protein sequence ID" value="CAE7287434.1"/>
    <property type="molecule type" value="Genomic_DNA"/>
</dbReference>
<dbReference type="InterPro" id="IPR003172">
    <property type="entry name" value="ML_dom"/>
</dbReference>
<proteinExistence type="predicted"/>
<gene>
    <name evidence="3" type="ORF">SNAT2548_LOCUS15191</name>
</gene>
<feature type="domain" description="MD-2-related lipid-recognition" evidence="2">
    <location>
        <begin position="36"/>
        <end position="153"/>
    </location>
</feature>
<evidence type="ECO:0000256" key="1">
    <source>
        <dbReference type="SAM" id="SignalP"/>
    </source>
</evidence>
<keyword evidence="1" id="KW-0732">Signal</keyword>
<dbReference type="OrthoDB" id="6409159at2759"/>
<keyword evidence="4" id="KW-1185">Reference proteome</keyword>
<comment type="caution">
    <text evidence="3">The sequence shown here is derived from an EMBL/GenBank/DDBJ whole genome shotgun (WGS) entry which is preliminary data.</text>
</comment>
<feature type="signal peptide" evidence="1">
    <location>
        <begin position="1"/>
        <end position="18"/>
    </location>
</feature>
<protein>
    <recommendedName>
        <fullName evidence="2">MD-2-related lipid-recognition domain-containing protein</fullName>
    </recommendedName>
</protein>
<organism evidence="3 4">
    <name type="scientific">Symbiodinium natans</name>
    <dbReference type="NCBI Taxonomy" id="878477"/>
    <lineage>
        <taxon>Eukaryota</taxon>
        <taxon>Sar</taxon>
        <taxon>Alveolata</taxon>
        <taxon>Dinophyceae</taxon>
        <taxon>Suessiales</taxon>
        <taxon>Symbiodiniaceae</taxon>
        <taxon>Symbiodinium</taxon>
    </lineage>
</organism>